<evidence type="ECO:0000313" key="1">
    <source>
        <dbReference type="EMBL" id="CBX31602.1"/>
    </source>
</evidence>
<sequence>MPEEKIEINTDDKIRLEGLLDPGTKKHGVIITHPHPLYGWDWYYNSCCSFNRYYCRINYCNAWKKRTAIR</sequence>
<reference evidence="1" key="1">
    <citation type="journal article" date="2011" name="Environ. Microbiol.">
        <title>Genomic insights into the metabolic potential of the polycyclic aromatic hydrocarbon degrading sulfate-reducing Deltaproteobacterium N47.</title>
        <authorList>
            <person name="Bergmann F."/>
            <person name="Selesi D."/>
            <person name="Weinmaier T."/>
            <person name="Tischler P."/>
            <person name="Rattei T."/>
            <person name="Meckenstock R.U."/>
        </authorList>
    </citation>
    <scope>NUCLEOTIDE SEQUENCE</scope>
</reference>
<dbReference type="EMBL" id="FR695877">
    <property type="protein sequence ID" value="CBX31602.1"/>
    <property type="molecule type" value="Genomic_DNA"/>
</dbReference>
<proteinExistence type="predicted"/>
<gene>
    <name evidence="1" type="ORF">N47_E51140</name>
</gene>
<protein>
    <submittedName>
        <fullName evidence="1">Uncharacterized protein</fullName>
    </submittedName>
</protein>
<organism evidence="1">
    <name type="scientific">uncultured Desulfobacterium sp</name>
    <dbReference type="NCBI Taxonomy" id="201089"/>
    <lineage>
        <taxon>Bacteria</taxon>
        <taxon>Pseudomonadati</taxon>
        <taxon>Thermodesulfobacteriota</taxon>
        <taxon>Desulfobacteria</taxon>
        <taxon>Desulfobacterales</taxon>
        <taxon>Desulfobacteriaceae</taxon>
        <taxon>Desulfobacterium</taxon>
        <taxon>environmental samples</taxon>
    </lineage>
</organism>
<dbReference type="AlphaFoldDB" id="E1YJZ8"/>
<name>E1YJZ8_9BACT</name>
<accession>E1YJZ8</accession>